<dbReference type="InterPro" id="IPR050509">
    <property type="entry name" value="CoA-transferase_III"/>
</dbReference>
<dbReference type="EMBL" id="JACHGN010000020">
    <property type="protein sequence ID" value="MBB5137820.1"/>
    <property type="molecule type" value="Genomic_DNA"/>
</dbReference>
<dbReference type="Pfam" id="PF02515">
    <property type="entry name" value="CoA_transf_3"/>
    <property type="match status" value="1"/>
</dbReference>
<dbReference type="RefSeq" id="WP_185054711.1">
    <property type="nucleotide sequence ID" value="NZ_BAABIX010000002.1"/>
</dbReference>
<keyword evidence="2" id="KW-1185">Reference proteome</keyword>
<name>A0A840PJR6_9ACTN</name>
<dbReference type="Proteomes" id="UP000578449">
    <property type="component" value="Unassembled WGS sequence"/>
</dbReference>
<dbReference type="SUPFAM" id="SSF89796">
    <property type="entry name" value="CoA-transferase family III (CaiB/BaiF)"/>
    <property type="match status" value="1"/>
</dbReference>
<dbReference type="GO" id="GO:0016740">
    <property type="term" value="F:transferase activity"/>
    <property type="evidence" value="ECO:0007669"/>
    <property type="project" value="UniProtKB-KW"/>
</dbReference>
<dbReference type="InterPro" id="IPR003673">
    <property type="entry name" value="CoA-Trfase_fam_III"/>
</dbReference>
<accession>A0A840PJR6</accession>
<evidence type="ECO:0000313" key="2">
    <source>
        <dbReference type="Proteomes" id="UP000578449"/>
    </source>
</evidence>
<gene>
    <name evidence="1" type="ORF">HNP84_007573</name>
</gene>
<dbReference type="PANTHER" id="PTHR48228">
    <property type="entry name" value="SUCCINYL-COA--D-CITRAMALATE COA-TRANSFERASE"/>
    <property type="match status" value="1"/>
</dbReference>
<keyword evidence="1" id="KW-0808">Transferase</keyword>
<sequence length="373" mass="39028">MTAGPLDGIRVVNLSETVPGPLAALLLADLGAEVITVERPPPGDPARIFPAVFAALSRNQRSVSLDLRDHRGLALFLRLAGTADAVITGQRPQVARKLGVHPDQLRARFPDLCVVSVSSFGLAGPYASHPGHDLVFQALAGLLDGVRPRAGAVPVIDIVSGFVTAIGALAALAGRARGRAAVTVETAMRDSALTLNLFALTRELAGLPGNATPVAPAGYDVYPLDDGTRLCLAVSYEAHHWRALCEALDLPELSAVTFEERVARREELNTRLAGRLRELTAGEVRARIAGRGVPAEPVLSPAEVVTATEVQARNIGASGHGRYLAPPLRIDGGRIGESHGVPRIGRDTAAVFGGLGVDHGELARLQADGVLTL</sequence>
<dbReference type="PANTHER" id="PTHR48228:SF7">
    <property type="entry name" value="FATTY ACYL-COA TRANSFERASE RV3272-RELATED"/>
    <property type="match status" value="1"/>
</dbReference>
<proteinExistence type="predicted"/>
<organism evidence="1 2">
    <name type="scientific">Thermocatellispora tengchongensis</name>
    <dbReference type="NCBI Taxonomy" id="1073253"/>
    <lineage>
        <taxon>Bacteria</taxon>
        <taxon>Bacillati</taxon>
        <taxon>Actinomycetota</taxon>
        <taxon>Actinomycetes</taxon>
        <taxon>Streptosporangiales</taxon>
        <taxon>Streptosporangiaceae</taxon>
        <taxon>Thermocatellispora</taxon>
    </lineage>
</organism>
<reference evidence="1 2" key="1">
    <citation type="submission" date="2020-08" db="EMBL/GenBank/DDBJ databases">
        <title>Genomic Encyclopedia of Type Strains, Phase IV (KMG-IV): sequencing the most valuable type-strain genomes for metagenomic binning, comparative biology and taxonomic classification.</title>
        <authorList>
            <person name="Goeker M."/>
        </authorList>
    </citation>
    <scope>NUCLEOTIDE SEQUENCE [LARGE SCALE GENOMIC DNA]</scope>
    <source>
        <strain evidence="1 2">DSM 45615</strain>
    </source>
</reference>
<dbReference type="Gene3D" id="3.30.1540.10">
    <property type="entry name" value="formyl-coa transferase, domain 3"/>
    <property type="match status" value="1"/>
</dbReference>
<comment type="caution">
    <text evidence="1">The sequence shown here is derived from an EMBL/GenBank/DDBJ whole genome shotgun (WGS) entry which is preliminary data.</text>
</comment>
<evidence type="ECO:0000313" key="1">
    <source>
        <dbReference type="EMBL" id="MBB5137820.1"/>
    </source>
</evidence>
<dbReference type="AlphaFoldDB" id="A0A840PJR6"/>
<dbReference type="InterPro" id="IPR023606">
    <property type="entry name" value="CoA-Trfase_III_dom_1_sf"/>
</dbReference>
<protein>
    <submittedName>
        <fullName evidence="1">Crotonobetainyl-CoA:carnitine CoA-transferase CaiB-like acyl-CoA transferase</fullName>
    </submittedName>
</protein>
<dbReference type="InterPro" id="IPR044855">
    <property type="entry name" value="CoA-Trfase_III_dom3_sf"/>
</dbReference>
<dbReference type="Gene3D" id="3.40.50.10540">
    <property type="entry name" value="Crotonobetainyl-coa:carnitine coa-transferase, domain 1"/>
    <property type="match status" value="1"/>
</dbReference>